<keyword evidence="2" id="KW-1185">Reference proteome</keyword>
<evidence type="ECO:0000313" key="2">
    <source>
        <dbReference type="Proteomes" id="UP000305067"/>
    </source>
</evidence>
<proteinExistence type="predicted"/>
<sequence>LRCQWYGHIAKVGPQKGVTTCGCCGKDHDIKQCTSPEKKHCVSCTLDDHSSNNRDCPSFQRKKCKHNLTHAGNLMPFFPLRDDWTGVSWMGYCCD</sequence>
<dbReference type="STRING" id="1884261.A0A5C3Q1T3"/>
<organism evidence="1 2">
    <name type="scientific">Pterulicium gracile</name>
    <dbReference type="NCBI Taxonomy" id="1884261"/>
    <lineage>
        <taxon>Eukaryota</taxon>
        <taxon>Fungi</taxon>
        <taxon>Dikarya</taxon>
        <taxon>Basidiomycota</taxon>
        <taxon>Agaricomycotina</taxon>
        <taxon>Agaricomycetes</taxon>
        <taxon>Agaricomycetidae</taxon>
        <taxon>Agaricales</taxon>
        <taxon>Pleurotineae</taxon>
        <taxon>Pterulaceae</taxon>
        <taxon>Pterulicium</taxon>
    </lineage>
</organism>
<dbReference type="OrthoDB" id="4230923at2759"/>
<evidence type="ECO:0000313" key="1">
    <source>
        <dbReference type="EMBL" id="TFK95771.1"/>
    </source>
</evidence>
<name>A0A5C3Q1T3_9AGAR</name>
<dbReference type="AlphaFoldDB" id="A0A5C3Q1T3"/>
<gene>
    <name evidence="1" type="ORF">BDV98DRAFT_640668</name>
</gene>
<reference evidence="1 2" key="1">
    <citation type="journal article" date="2019" name="Nat. Ecol. Evol.">
        <title>Megaphylogeny resolves global patterns of mushroom evolution.</title>
        <authorList>
            <person name="Varga T."/>
            <person name="Krizsan K."/>
            <person name="Foldi C."/>
            <person name="Dima B."/>
            <person name="Sanchez-Garcia M."/>
            <person name="Sanchez-Ramirez S."/>
            <person name="Szollosi G.J."/>
            <person name="Szarkandi J.G."/>
            <person name="Papp V."/>
            <person name="Albert L."/>
            <person name="Andreopoulos W."/>
            <person name="Angelini C."/>
            <person name="Antonin V."/>
            <person name="Barry K.W."/>
            <person name="Bougher N.L."/>
            <person name="Buchanan P."/>
            <person name="Buyck B."/>
            <person name="Bense V."/>
            <person name="Catcheside P."/>
            <person name="Chovatia M."/>
            <person name="Cooper J."/>
            <person name="Damon W."/>
            <person name="Desjardin D."/>
            <person name="Finy P."/>
            <person name="Geml J."/>
            <person name="Haridas S."/>
            <person name="Hughes K."/>
            <person name="Justo A."/>
            <person name="Karasinski D."/>
            <person name="Kautmanova I."/>
            <person name="Kiss B."/>
            <person name="Kocsube S."/>
            <person name="Kotiranta H."/>
            <person name="LaButti K.M."/>
            <person name="Lechner B.E."/>
            <person name="Liimatainen K."/>
            <person name="Lipzen A."/>
            <person name="Lukacs Z."/>
            <person name="Mihaltcheva S."/>
            <person name="Morgado L.N."/>
            <person name="Niskanen T."/>
            <person name="Noordeloos M.E."/>
            <person name="Ohm R.A."/>
            <person name="Ortiz-Santana B."/>
            <person name="Ovrebo C."/>
            <person name="Racz N."/>
            <person name="Riley R."/>
            <person name="Savchenko A."/>
            <person name="Shiryaev A."/>
            <person name="Soop K."/>
            <person name="Spirin V."/>
            <person name="Szebenyi C."/>
            <person name="Tomsovsky M."/>
            <person name="Tulloss R.E."/>
            <person name="Uehling J."/>
            <person name="Grigoriev I.V."/>
            <person name="Vagvolgyi C."/>
            <person name="Papp T."/>
            <person name="Martin F.M."/>
            <person name="Miettinen O."/>
            <person name="Hibbett D.S."/>
            <person name="Nagy L.G."/>
        </authorList>
    </citation>
    <scope>NUCLEOTIDE SEQUENCE [LARGE SCALE GENOMIC DNA]</scope>
    <source>
        <strain evidence="1 2">CBS 309.79</strain>
    </source>
</reference>
<accession>A0A5C3Q1T3</accession>
<dbReference type="EMBL" id="ML178875">
    <property type="protein sequence ID" value="TFK95771.1"/>
    <property type="molecule type" value="Genomic_DNA"/>
</dbReference>
<feature type="non-terminal residue" evidence="1">
    <location>
        <position position="1"/>
    </location>
</feature>
<dbReference type="Proteomes" id="UP000305067">
    <property type="component" value="Unassembled WGS sequence"/>
</dbReference>
<protein>
    <submittedName>
        <fullName evidence="1">Uncharacterized protein</fullName>
    </submittedName>
</protein>